<comment type="function">
    <text evidence="6">Component of the sequence-specific heterotrimeric transcription factor (NF-Y) which specifically recognizes a 5'-CCAAT-3' box motif found in the promoters of its target genes.</text>
</comment>
<comment type="subunit">
    <text evidence="6">Heterotrimer.</text>
</comment>
<dbReference type="PRINTS" id="PR00616">
    <property type="entry name" value="CCAATSUBUNTB"/>
</dbReference>
<evidence type="ECO:0000313" key="8">
    <source>
        <dbReference type="EMBL" id="KAJ8484446.1"/>
    </source>
</evidence>
<evidence type="ECO:0000313" key="9">
    <source>
        <dbReference type="Proteomes" id="UP001222027"/>
    </source>
</evidence>
<dbReference type="GO" id="GO:0005634">
    <property type="term" value="C:nucleus"/>
    <property type="evidence" value="ECO:0007669"/>
    <property type="project" value="UniProtKB-SubCell"/>
</dbReference>
<reference evidence="8 9" key="1">
    <citation type="submission" date="2022-12" db="EMBL/GenBank/DDBJ databases">
        <title>Chromosome-scale assembly of the Ensete ventricosum genome.</title>
        <authorList>
            <person name="Dussert Y."/>
            <person name="Stocks J."/>
            <person name="Wendawek A."/>
            <person name="Woldeyes F."/>
            <person name="Nichols R.A."/>
            <person name="Borrell J.S."/>
        </authorList>
    </citation>
    <scope>NUCLEOTIDE SEQUENCE [LARGE SCALE GENOMIC DNA]</scope>
    <source>
        <strain evidence="9">cv. Maze</strain>
        <tissue evidence="8">Seeds</tissue>
    </source>
</reference>
<evidence type="ECO:0000256" key="7">
    <source>
        <dbReference type="SAM" id="MobiDB-lite"/>
    </source>
</evidence>
<comment type="caution">
    <text evidence="8">The sequence shown here is derived from an EMBL/GenBank/DDBJ whole genome shotgun (WGS) entry which is preliminary data.</text>
</comment>
<name>A0AAV8PHB3_ENSVE</name>
<dbReference type="AlphaFoldDB" id="A0AAV8PHB3"/>
<dbReference type="Pfam" id="PF02045">
    <property type="entry name" value="CBFB_NFYA"/>
    <property type="match status" value="1"/>
</dbReference>
<dbReference type="PANTHER" id="PTHR12632">
    <property type="entry name" value="TRANSCRIPTION FACTOR NF-Y ALPHA-RELATED"/>
    <property type="match status" value="1"/>
</dbReference>
<dbReference type="Gene3D" id="6.10.250.2430">
    <property type="match status" value="1"/>
</dbReference>
<evidence type="ECO:0000256" key="6">
    <source>
        <dbReference type="RuleBase" id="RU367155"/>
    </source>
</evidence>
<feature type="region of interest" description="Disordered" evidence="7">
    <location>
        <begin position="75"/>
        <end position="99"/>
    </location>
</feature>
<dbReference type="SMART" id="SM00521">
    <property type="entry name" value="CBF"/>
    <property type="match status" value="1"/>
</dbReference>
<dbReference type="InterPro" id="IPR001289">
    <property type="entry name" value="NFYA"/>
</dbReference>
<evidence type="ECO:0000256" key="2">
    <source>
        <dbReference type="ARBA" id="ARBA00023015"/>
    </source>
</evidence>
<sequence length="99" mass="11683">MVLNGHIILPMNIVARGPIYVNAKQFHGILRCRQARAKAERDNRSLKVRKPYLHELWHLHARHWAKGKQWPFCQHEEGGQQRRKQQQSCRISKLRSPAS</sequence>
<comment type="similarity">
    <text evidence="6">Belongs to the NFYA/HAP2 subunit family.</text>
</comment>
<dbReference type="PROSITE" id="PS51152">
    <property type="entry name" value="NFYA_HAP2_2"/>
    <property type="match status" value="1"/>
</dbReference>
<evidence type="ECO:0000256" key="4">
    <source>
        <dbReference type="ARBA" id="ARBA00023163"/>
    </source>
</evidence>
<organism evidence="8 9">
    <name type="scientific">Ensete ventricosum</name>
    <name type="common">Abyssinian banana</name>
    <name type="synonym">Musa ensete</name>
    <dbReference type="NCBI Taxonomy" id="4639"/>
    <lineage>
        <taxon>Eukaryota</taxon>
        <taxon>Viridiplantae</taxon>
        <taxon>Streptophyta</taxon>
        <taxon>Embryophyta</taxon>
        <taxon>Tracheophyta</taxon>
        <taxon>Spermatophyta</taxon>
        <taxon>Magnoliopsida</taxon>
        <taxon>Liliopsida</taxon>
        <taxon>Zingiberales</taxon>
        <taxon>Musaceae</taxon>
        <taxon>Ensete</taxon>
    </lineage>
</organism>
<dbReference type="EMBL" id="JAQQAF010000005">
    <property type="protein sequence ID" value="KAJ8484446.1"/>
    <property type="molecule type" value="Genomic_DNA"/>
</dbReference>
<keyword evidence="2 6" id="KW-0805">Transcription regulation</keyword>
<dbReference type="Proteomes" id="UP001222027">
    <property type="component" value="Unassembled WGS sequence"/>
</dbReference>
<keyword evidence="9" id="KW-1185">Reference proteome</keyword>
<evidence type="ECO:0000256" key="5">
    <source>
        <dbReference type="ARBA" id="ARBA00023242"/>
    </source>
</evidence>
<keyword evidence="5 6" id="KW-0539">Nucleus</keyword>
<accession>A0AAV8PHB3</accession>
<dbReference type="GO" id="GO:0003700">
    <property type="term" value="F:DNA-binding transcription factor activity"/>
    <property type="evidence" value="ECO:0007669"/>
    <property type="project" value="UniProtKB-UniRule"/>
</dbReference>
<keyword evidence="4 6" id="KW-0804">Transcription</keyword>
<evidence type="ECO:0000256" key="1">
    <source>
        <dbReference type="ARBA" id="ARBA00004123"/>
    </source>
</evidence>
<keyword evidence="3 6" id="KW-0238">DNA-binding</keyword>
<comment type="subcellular location">
    <subcellularLocation>
        <location evidence="1 6">Nucleus</location>
    </subcellularLocation>
</comment>
<proteinExistence type="inferred from homology"/>
<dbReference type="GO" id="GO:0003677">
    <property type="term" value="F:DNA binding"/>
    <property type="evidence" value="ECO:0007669"/>
    <property type="project" value="UniProtKB-KW"/>
</dbReference>
<protein>
    <recommendedName>
        <fullName evidence="6">Nuclear transcription factor Y subunit</fullName>
    </recommendedName>
</protein>
<gene>
    <name evidence="8" type="ORF">OPV22_016931</name>
</gene>
<evidence type="ECO:0000256" key="3">
    <source>
        <dbReference type="ARBA" id="ARBA00023125"/>
    </source>
</evidence>